<gene>
    <name evidence="6" type="ORF">IAC51_03805</name>
</gene>
<evidence type="ECO:0000256" key="2">
    <source>
        <dbReference type="ARBA" id="ARBA00023125"/>
    </source>
</evidence>
<dbReference type="Pfam" id="PF00440">
    <property type="entry name" value="TetR_N"/>
    <property type="match status" value="1"/>
</dbReference>
<dbReference type="PRINTS" id="PR00455">
    <property type="entry name" value="HTHTETR"/>
</dbReference>
<feature type="domain" description="HTH tetR-type" evidence="5">
    <location>
        <begin position="5"/>
        <end position="65"/>
    </location>
</feature>
<evidence type="ECO:0000313" key="6">
    <source>
        <dbReference type="EMBL" id="MBO8439755.1"/>
    </source>
</evidence>
<comment type="caution">
    <text evidence="6">The sequence shown here is derived from an EMBL/GenBank/DDBJ whole genome shotgun (WGS) entry which is preliminary data.</text>
</comment>
<dbReference type="PROSITE" id="PS50977">
    <property type="entry name" value="HTH_TETR_2"/>
    <property type="match status" value="1"/>
</dbReference>
<evidence type="ECO:0000256" key="3">
    <source>
        <dbReference type="ARBA" id="ARBA00023163"/>
    </source>
</evidence>
<name>A0A940IEH2_9BACT</name>
<dbReference type="AlphaFoldDB" id="A0A940IEH2"/>
<dbReference type="InterPro" id="IPR009057">
    <property type="entry name" value="Homeodomain-like_sf"/>
</dbReference>
<keyword evidence="2 4" id="KW-0238">DNA-binding</keyword>
<keyword evidence="3" id="KW-0804">Transcription</keyword>
<protein>
    <submittedName>
        <fullName evidence="6">TetR/AcrR family transcriptional regulator</fullName>
    </submittedName>
</protein>
<dbReference type="SUPFAM" id="SSF48498">
    <property type="entry name" value="Tetracyclin repressor-like, C-terminal domain"/>
    <property type="match status" value="1"/>
</dbReference>
<organism evidence="6 7">
    <name type="scientific">Candidatus Aphodosoma intestinipullorum</name>
    <dbReference type="NCBI Taxonomy" id="2840674"/>
    <lineage>
        <taxon>Bacteria</taxon>
        <taxon>Pseudomonadati</taxon>
        <taxon>Bacteroidota</taxon>
        <taxon>Bacteroidia</taxon>
        <taxon>Bacteroidales</taxon>
        <taxon>Candidatus Aphodosoma</taxon>
    </lineage>
</organism>
<dbReference type="GO" id="GO:0003677">
    <property type="term" value="F:DNA binding"/>
    <property type="evidence" value="ECO:0007669"/>
    <property type="project" value="UniProtKB-UniRule"/>
</dbReference>
<dbReference type="PANTHER" id="PTHR47506">
    <property type="entry name" value="TRANSCRIPTIONAL REGULATORY PROTEIN"/>
    <property type="match status" value="1"/>
</dbReference>
<reference evidence="6" key="2">
    <citation type="journal article" date="2021" name="PeerJ">
        <title>Extensive microbial diversity within the chicken gut microbiome revealed by metagenomics and culture.</title>
        <authorList>
            <person name="Gilroy R."/>
            <person name="Ravi A."/>
            <person name="Getino M."/>
            <person name="Pursley I."/>
            <person name="Horton D.L."/>
            <person name="Alikhan N.F."/>
            <person name="Baker D."/>
            <person name="Gharbi K."/>
            <person name="Hall N."/>
            <person name="Watson M."/>
            <person name="Adriaenssens E.M."/>
            <person name="Foster-Nyarko E."/>
            <person name="Jarju S."/>
            <person name="Secka A."/>
            <person name="Antonio M."/>
            <person name="Oren A."/>
            <person name="Chaudhuri R.R."/>
            <person name="La Ragione R."/>
            <person name="Hildebrand F."/>
            <person name="Pallen M.J."/>
        </authorList>
    </citation>
    <scope>NUCLEOTIDE SEQUENCE</scope>
    <source>
        <strain evidence="6">3924</strain>
    </source>
</reference>
<dbReference type="Proteomes" id="UP000712007">
    <property type="component" value="Unassembled WGS sequence"/>
</dbReference>
<dbReference type="PANTHER" id="PTHR47506:SF1">
    <property type="entry name" value="HTH-TYPE TRANSCRIPTIONAL REGULATOR YJDC"/>
    <property type="match status" value="1"/>
</dbReference>
<keyword evidence="1" id="KW-0805">Transcription regulation</keyword>
<evidence type="ECO:0000259" key="5">
    <source>
        <dbReference type="PROSITE" id="PS50977"/>
    </source>
</evidence>
<dbReference type="SUPFAM" id="SSF46689">
    <property type="entry name" value="Homeodomain-like"/>
    <property type="match status" value="1"/>
</dbReference>
<dbReference type="Gene3D" id="1.10.357.10">
    <property type="entry name" value="Tetracycline Repressor, domain 2"/>
    <property type="match status" value="1"/>
</dbReference>
<reference evidence="6" key="1">
    <citation type="submission" date="2020-10" db="EMBL/GenBank/DDBJ databases">
        <authorList>
            <person name="Gilroy R."/>
        </authorList>
    </citation>
    <scope>NUCLEOTIDE SEQUENCE</scope>
    <source>
        <strain evidence="6">3924</strain>
    </source>
</reference>
<dbReference type="InterPro" id="IPR036271">
    <property type="entry name" value="Tet_transcr_reg_TetR-rel_C_sf"/>
</dbReference>
<sequence>MKDIGRIRESIITAAAALFERYGYEKSSMDEIARGAYRAKTSIYYHFKSKQEILGEILSREFSGISEKLGEIKNRESDNRGIQLRTYLSARMKLLRDTRIYRHYIAVPAANIPSEVSEVIGPLRSRFDEEELDYFRLACREGIAEHVIAPRVDPDAFSRMLQVTLRGLEIQMFSSEKYETIKETYEAMLEFIIRKK</sequence>
<dbReference type="InterPro" id="IPR001647">
    <property type="entry name" value="HTH_TetR"/>
</dbReference>
<proteinExistence type="predicted"/>
<evidence type="ECO:0000313" key="7">
    <source>
        <dbReference type="Proteomes" id="UP000712007"/>
    </source>
</evidence>
<evidence type="ECO:0000256" key="1">
    <source>
        <dbReference type="ARBA" id="ARBA00023015"/>
    </source>
</evidence>
<dbReference type="EMBL" id="JADIMV010000063">
    <property type="protein sequence ID" value="MBO8439755.1"/>
    <property type="molecule type" value="Genomic_DNA"/>
</dbReference>
<evidence type="ECO:0000256" key="4">
    <source>
        <dbReference type="PROSITE-ProRule" id="PRU00335"/>
    </source>
</evidence>
<feature type="DNA-binding region" description="H-T-H motif" evidence="4">
    <location>
        <begin position="28"/>
        <end position="47"/>
    </location>
</feature>
<accession>A0A940IEH2</accession>